<feature type="domain" description="4Fe-4S ferredoxin-type" evidence="4">
    <location>
        <begin position="338"/>
        <end position="369"/>
    </location>
</feature>
<keyword evidence="3" id="KW-0411">Iron-sulfur</keyword>
<dbReference type="GO" id="GO:0046872">
    <property type="term" value="F:metal ion binding"/>
    <property type="evidence" value="ECO:0007669"/>
    <property type="project" value="UniProtKB-KW"/>
</dbReference>
<dbReference type="Gene3D" id="3.20.20.100">
    <property type="entry name" value="NADP-dependent oxidoreductase domain"/>
    <property type="match status" value="1"/>
</dbReference>
<evidence type="ECO:0000256" key="2">
    <source>
        <dbReference type="ARBA" id="ARBA00023004"/>
    </source>
</evidence>
<dbReference type="Proteomes" id="UP000192478">
    <property type="component" value="Chromosome"/>
</dbReference>
<dbReference type="RefSeq" id="WP_070972606.1">
    <property type="nucleotide sequence ID" value="NZ_CP017603.1"/>
</dbReference>
<evidence type="ECO:0000313" key="6">
    <source>
        <dbReference type="EMBL" id="ARE88679.1"/>
    </source>
</evidence>
<dbReference type="Pfam" id="PF13187">
    <property type="entry name" value="Fer4_9"/>
    <property type="match status" value="1"/>
</dbReference>
<evidence type="ECO:0000256" key="3">
    <source>
        <dbReference type="ARBA" id="ARBA00023014"/>
    </source>
</evidence>
<dbReference type="InterPro" id="IPR017896">
    <property type="entry name" value="4Fe4S_Fe-S-bd"/>
</dbReference>
<dbReference type="GO" id="GO:0051536">
    <property type="term" value="F:iron-sulfur cluster binding"/>
    <property type="evidence" value="ECO:0007669"/>
    <property type="project" value="UniProtKB-KW"/>
</dbReference>
<reference evidence="5 7" key="1">
    <citation type="submission" date="2016-10" db="EMBL/GenBank/DDBJ databases">
        <title>Complete Genome Sequence of Acetogen Clostridium formicoaceticum ATCC 27076.</title>
        <authorList>
            <person name="Bao T."/>
            <person name="Cheng C."/>
            <person name="Zhao J."/>
            <person name="Yang S.-T."/>
            <person name="Wang J."/>
            <person name="Wang M."/>
        </authorList>
    </citation>
    <scope>NUCLEOTIDE SEQUENCE [LARGE SCALE GENOMIC DNA]</scope>
    <source>
        <strain evidence="5 7">ATCC 27076</strain>
    </source>
</reference>
<evidence type="ECO:0000313" key="5">
    <source>
        <dbReference type="EMBL" id="AOY78043.1"/>
    </source>
</evidence>
<dbReference type="SUPFAM" id="SSF51430">
    <property type="entry name" value="NAD(P)-linked oxidoreductase"/>
    <property type="match status" value="1"/>
</dbReference>
<keyword evidence="7" id="KW-1185">Reference proteome</keyword>
<dbReference type="InterPro" id="IPR036812">
    <property type="entry name" value="NAD(P)_OxRdtase_dom_sf"/>
</dbReference>
<keyword evidence="1" id="KW-0479">Metal-binding</keyword>
<evidence type="ECO:0000313" key="8">
    <source>
        <dbReference type="Proteomes" id="UP000192478"/>
    </source>
</evidence>
<evidence type="ECO:0000313" key="7">
    <source>
        <dbReference type="Proteomes" id="UP000177894"/>
    </source>
</evidence>
<dbReference type="InterPro" id="IPR017900">
    <property type="entry name" value="4Fe4S_Fe_S_CS"/>
</dbReference>
<dbReference type="EMBL" id="CP017603">
    <property type="protein sequence ID" value="AOY78043.1"/>
    <property type="molecule type" value="Genomic_DNA"/>
</dbReference>
<dbReference type="PANTHER" id="PTHR43312:SF2">
    <property type="entry name" value="OXIDOREDUCTASE"/>
    <property type="match status" value="1"/>
</dbReference>
<keyword evidence="6" id="KW-0560">Oxidoreductase</keyword>
<keyword evidence="2" id="KW-0408">Iron</keyword>
<dbReference type="InterPro" id="IPR023210">
    <property type="entry name" value="NADP_OxRdtase_dom"/>
</dbReference>
<dbReference type="EMBL" id="CP020559">
    <property type="protein sequence ID" value="ARE88679.1"/>
    <property type="molecule type" value="Genomic_DNA"/>
</dbReference>
<dbReference type="EC" id="1.-.-.-" evidence="6"/>
<dbReference type="CDD" id="cd19096">
    <property type="entry name" value="AKR_Fe-S_oxidoreductase"/>
    <property type="match status" value="1"/>
</dbReference>
<protein>
    <submittedName>
        <fullName evidence="6">Oxidoreductase</fullName>
        <ecNumber evidence="6">1.-.-.-</ecNumber>
    </submittedName>
</protein>
<name>A0AAC9WHD4_9CLOT</name>
<accession>A0AAC9WHD4</accession>
<gene>
    <name evidence="5" type="ORF">BJL90_20550</name>
    <name evidence="6" type="ORF">CLFO_30850</name>
</gene>
<dbReference type="Pfam" id="PF00248">
    <property type="entry name" value="Aldo_ket_red"/>
    <property type="match status" value="1"/>
</dbReference>
<dbReference type="KEGG" id="cfm:BJL90_20550"/>
<sequence>MRYRKLGNTGIEISAIGIGTMRLPVVNGVFTDIDIEKAKKVVRYAIDQGINYVDTAYPYHLNGNAEGALKEILSDGYREKVYLGDKLSIWVCDTYEDCEKMFESQLERTGSDYFDLYFLHSLDSNFWAKAKKLNVFKLFDKLKTEGKIKHIGFSFHDKYELFEEIVNAYDWEFCIMQLNYMDTDYQAGLRGLEYAASKGLGVLIMEPLKGGQLAKEPPESVKEIWAKSERIMSPAARGISFLLNRPEVSCILSGMNEIQQIDDNIHTANTYNVGDLSEKELELYVEVRKEFSKLIKVPCTRCQYCTPCPMGVDIPTNIDYYNMGYMYNSIEHAKNFYNRPFFDKKRSTNCVSCGICIKKCPQHLDIPEIMKTISDDWGIK</sequence>
<dbReference type="PROSITE" id="PS00198">
    <property type="entry name" value="4FE4S_FER_1"/>
    <property type="match status" value="1"/>
</dbReference>
<dbReference type="PRINTS" id="PR00069">
    <property type="entry name" value="ALDKETRDTASE"/>
</dbReference>
<dbReference type="InterPro" id="IPR053135">
    <property type="entry name" value="AKR2_Oxidoreductase"/>
</dbReference>
<dbReference type="Proteomes" id="UP000177894">
    <property type="component" value="Chromosome"/>
</dbReference>
<dbReference type="PROSITE" id="PS51379">
    <property type="entry name" value="4FE4S_FER_2"/>
    <property type="match status" value="1"/>
</dbReference>
<reference evidence="6 8" key="2">
    <citation type="submission" date="2017-03" db="EMBL/GenBank/DDBJ databases">
        <title>Complete sequence of Clostridium formicaceticum DSM 92.</title>
        <authorList>
            <person name="Poehlein A."/>
            <person name="Karl M."/>
            <person name="Bengelsdorf F.R."/>
            <person name="Duerre P."/>
            <person name="Daniel R."/>
        </authorList>
    </citation>
    <scope>NUCLEOTIDE SEQUENCE [LARGE SCALE GENOMIC DNA]</scope>
    <source>
        <strain evidence="6 8">DSM 92</strain>
    </source>
</reference>
<evidence type="ECO:0000256" key="1">
    <source>
        <dbReference type="ARBA" id="ARBA00022723"/>
    </source>
</evidence>
<dbReference type="InterPro" id="IPR020471">
    <property type="entry name" value="AKR"/>
</dbReference>
<evidence type="ECO:0000259" key="4">
    <source>
        <dbReference type="PROSITE" id="PS51379"/>
    </source>
</evidence>
<dbReference type="AlphaFoldDB" id="A0AAC9WHD4"/>
<dbReference type="PANTHER" id="PTHR43312">
    <property type="entry name" value="D-THREO-ALDOSE 1-DEHYDROGENASE"/>
    <property type="match status" value="1"/>
</dbReference>
<dbReference type="GO" id="GO:0016491">
    <property type="term" value="F:oxidoreductase activity"/>
    <property type="evidence" value="ECO:0007669"/>
    <property type="project" value="UniProtKB-KW"/>
</dbReference>
<proteinExistence type="predicted"/>
<organism evidence="6 8">
    <name type="scientific">Clostridium formicaceticum</name>
    <dbReference type="NCBI Taxonomy" id="1497"/>
    <lineage>
        <taxon>Bacteria</taxon>
        <taxon>Bacillati</taxon>
        <taxon>Bacillota</taxon>
        <taxon>Clostridia</taxon>
        <taxon>Eubacteriales</taxon>
        <taxon>Clostridiaceae</taxon>
        <taxon>Clostridium</taxon>
    </lineage>
</organism>